<dbReference type="PRINTS" id="PR01270">
    <property type="entry name" value="HDASUPER"/>
</dbReference>
<gene>
    <name evidence="19" type="primary">SSS_898g</name>
    <name evidence="19" type="ORF">SSS_898</name>
</gene>
<reference evidence="21" key="1">
    <citation type="journal article" date="2020" name="PLoS Negl. Trop. Dis.">
        <title>High-quality nuclear genome for Sarcoptes scabiei-A critical resource for a neglected parasite.</title>
        <authorList>
            <person name="Korhonen P.K."/>
            <person name="Gasser R.B."/>
            <person name="Ma G."/>
            <person name="Wang T."/>
            <person name="Stroehlein A.J."/>
            <person name="Young N.D."/>
            <person name="Ang C.S."/>
            <person name="Fernando D.D."/>
            <person name="Lu H.C."/>
            <person name="Taylor S."/>
            <person name="Reynolds S.L."/>
            <person name="Mofiz E."/>
            <person name="Najaraj S.H."/>
            <person name="Gowda H."/>
            <person name="Madugundu A."/>
            <person name="Renuse S."/>
            <person name="Holt D."/>
            <person name="Pandey A."/>
            <person name="Papenfuss A.T."/>
            <person name="Fischer K."/>
        </authorList>
    </citation>
    <scope>NUCLEOTIDE SEQUENCE [LARGE SCALE GENOMIC DNA]</scope>
</reference>
<evidence type="ECO:0000256" key="14">
    <source>
        <dbReference type="PIRSR" id="PIRSR037911-2"/>
    </source>
</evidence>
<evidence type="ECO:0000256" key="15">
    <source>
        <dbReference type="SAM" id="Coils"/>
    </source>
</evidence>
<evidence type="ECO:0000256" key="16">
    <source>
        <dbReference type="SAM" id="MobiDB-lite"/>
    </source>
</evidence>
<evidence type="ECO:0000256" key="4">
    <source>
        <dbReference type="ARBA" id="ARBA00022491"/>
    </source>
</evidence>
<evidence type="ECO:0000256" key="10">
    <source>
        <dbReference type="ARBA" id="ARBA00023163"/>
    </source>
</evidence>
<dbReference type="PANTHER" id="PTHR45364:SF11">
    <property type="entry name" value="HISTONE DEACETYLASE 9"/>
    <property type="match status" value="1"/>
</dbReference>
<reference evidence="20" key="3">
    <citation type="submission" date="2022-06" db="UniProtKB">
        <authorList>
            <consortium name="EnsemblMetazoa"/>
        </authorList>
    </citation>
    <scope>IDENTIFICATION</scope>
</reference>
<dbReference type="PANTHER" id="PTHR45364">
    <property type="entry name" value="HISTONE DEACETYLASE 9-RELATED"/>
    <property type="match status" value="1"/>
</dbReference>
<feature type="region of interest" description="Disordered" evidence="16">
    <location>
        <begin position="1450"/>
        <end position="1475"/>
    </location>
</feature>
<evidence type="ECO:0000259" key="17">
    <source>
        <dbReference type="Pfam" id="PF00850"/>
    </source>
</evidence>
<dbReference type="InterPro" id="IPR023801">
    <property type="entry name" value="His_deacetylse_dom"/>
</dbReference>
<comment type="subcellular location">
    <subcellularLocation>
        <location evidence="1">Nucleus</location>
    </subcellularLocation>
</comment>
<dbReference type="InterPro" id="IPR037138">
    <property type="entry name" value="His_deacetylse_dom_sf"/>
</dbReference>
<evidence type="ECO:0000256" key="11">
    <source>
        <dbReference type="ARBA" id="ARBA00023242"/>
    </source>
</evidence>
<accession>A0A834VBM2</accession>
<dbReference type="Pfam" id="PF12203">
    <property type="entry name" value="HDAC4_Gln"/>
    <property type="match status" value="1"/>
</dbReference>
<evidence type="ECO:0000313" key="20">
    <source>
        <dbReference type="EnsemblMetazoa" id="KAF7489630.1"/>
    </source>
</evidence>
<feature type="compositionally biased region" description="Polar residues" evidence="16">
    <location>
        <begin position="788"/>
        <end position="813"/>
    </location>
</feature>
<feature type="domain" description="Histone deacetylase" evidence="17">
    <location>
        <begin position="1055"/>
        <end position="1372"/>
    </location>
</feature>
<feature type="compositionally biased region" description="Polar residues" evidence="16">
    <location>
        <begin position="1450"/>
        <end position="1461"/>
    </location>
</feature>
<dbReference type="InterPro" id="IPR046949">
    <property type="entry name" value="HDAC4/5/7/9"/>
</dbReference>
<evidence type="ECO:0000256" key="3">
    <source>
        <dbReference type="ARBA" id="ARBA00012111"/>
    </source>
</evidence>
<feature type="binding site" evidence="14">
    <location>
        <position position="1055"/>
    </location>
    <ligand>
        <name>Zn(2+)</name>
        <dbReference type="ChEBI" id="CHEBI:29105"/>
    </ligand>
</feature>
<evidence type="ECO:0000256" key="5">
    <source>
        <dbReference type="ARBA" id="ARBA00022723"/>
    </source>
</evidence>
<comment type="catalytic activity">
    <reaction evidence="12">
        <text>N(6)-acetyl-L-lysyl-[histone] + H2O = L-lysyl-[histone] + acetate</text>
        <dbReference type="Rhea" id="RHEA:58196"/>
        <dbReference type="Rhea" id="RHEA-COMP:9845"/>
        <dbReference type="Rhea" id="RHEA-COMP:11338"/>
        <dbReference type="ChEBI" id="CHEBI:15377"/>
        <dbReference type="ChEBI" id="CHEBI:29969"/>
        <dbReference type="ChEBI" id="CHEBI:30089"/>
        <dbReference type="ChEBI" id="CHEBI:61930"/>
        <dbReference type="EC" id="3.5.1.98"/>
    </reaction>
</comment>
<keyword evidence="21" id="KW-1185">Reference proteome</keyword>
<evidence type="ECO:0000256" key="7">
    <source>
        <dbReference type="ARBA" id="ARBA00022833"/>
    </source>
</evidence>
<dbReference type="GO" id="GO:0000122">
    <property type="term" value="P:negative regulation of transcription by RNA polymerase II"/>
    <property type="evidence" value="ECO:0007669"/>
    <property type="project" value="InterPro"/>
</dbReference>
<dbReference type="CDD" id="cd11681">
    <property type="entry name" value="HDAC_classIIa"/>
    <property type="match status" value="1"/>
</dbReference>
<evidence type="ECO:0000259" key="18">
    <source>
        <dbReference type="Pfam" id="PF12203"/>
    </source>
</evidence>
<evidence type="ECO:0000256" key="9">
    <source>
        <dbReference type="ARBA" id="ARBA00023015"/>
    </source>
</evidence>
<feature type="compositionally biased region" description="Low complexity" evidence="16">
    <location>
        <begin position="971"/>
        <end position="985"/>
    </location>
</feature>
<protein>
    <recommendedName>
        <fullName evidence="3">histone deacetylase</fullName>
        <ecNumber evidence="3">3.5.1.98</ecNumber>
    </recommendedName>
</protein>
<dbReference type="EC" id="3.5.1.98" evidence="3"/>
<keyword evidence="7 14" id="KW-0862">Zinc</keyword>
<feature type="binding site" evidence="14">
    <location>
        <position position="1131"/>
    </location>
    <ligand>
        <name>Zn(2+)</name>
        <dbReference type="ChEBI" id="CHEBI:29105"/>
    </ligand>
</feature>
<keyword evidence="6" id="KW-0378">Hydrolase</keyword>
<feature type="region of interest" description="Disordered" evidence="16">
    <location>
        <begin position="59"/>
        <end position="83"/>
    </location>
</feature>
<evidence type="ECO:0000256" key="6">
    <source>
        <dbReference type="ARBA" id="ARBA00022801"/>
    </source>
</evidence>
<dbReference type="EnsemblMetazoa" id="SSS_898s_mrna">
    <property type="protein sequence ID" value="KAF7489630.1"/>
    <property type="gene ID" value="SSS_898"/>
</dbReference>
<dbReference type="Pfam" id="PF00850">
    <property type="entry name" value="Hist_deacetyl"/>
    <property type="match status" value="1"/>
</dbReference>
<keyword evidence="15" id="KW-0175">Coiled coil</keyword>
<dbReference type="GO" id="GO:0046872">
    <property type="term" value="F:metal ion binding"/>
    <property type="evidence" value="ECO:0007669"/>
    <property type="project" value="UniProtKB-KW"/>
</dbReference>
<feature type="compositionally biased region" description="Low complexity" evidence="16">
    <location>
        <begin position="59"/>
        <end position="76"/>
    </location>
</feature>
<feature type="compositionally biased region" description="Polar residues" evidence="16">
    <location>
        <begin position="961"/>
        <end position="970"/>
    </location>
</feature>
<dbReference type="EMBL" id="WVUK01000064">
    <property type="protein sequence ID" value="KAF7489630.1"/>
    <property type="molecule type" value="Genomic_DNA"/>
</dbReference>
<dbReference type="Proteomes" id="UP000070412">
    <property type="component" value="Unassembled WGS sequence"/>
</dbReference>
<evidence type="ECO:0000313" key="19">
    <source>
        <dbReference type="EMBL" id="KAF7489630.1"/>
    </source>
</evidence>
<feature type="compositionally biased region" description="Polar residues" evidence="16">
    <location>
        <begin position="391"/>
        <end position="406"/>
    </location>
</feature>
<dbReference type="OrthoDB" id="5232919at2759"/>
<dbReference type="InterPro" id="IPR000286">
    <property type="entry name" value="HDACs"/>
</dbReference>
<feature type="region of interest" description="Disordered" evidence="16">
    <location>
        <begin position="312"/>
        <end position="331"/>
    </location>
</feature>
<feature type="active site" evidence="13">
    <location>
        <position position="1183"/>
    </location>
</feature>
<keyword evidence="10" id="KW-0804">Transcription</keyword>
<keyword evidence="5 14" id="KW-0479">Metal-binding</keyword>
<evidence type="ECO:0000256" key="12">
    <source>
        <dbReference type="ARBA" id="ARBA00048287"/>
    </source>
</evidence>
<feature type="compositionally biased region" description="Basic residues" evidence="16">
    <location>
        <begin position="376"/>
        <end position="389"/>
    </location>
</feature>
<feature type="binding site" evidence="14">
    <location>
        <position position="1047"/>
    </location>
    <ligand>
        <name>Zn(2+)</name>
        <dbReference type="ChEBI" id="CHEBI:29105"/>
    </ligand>
</feature>
<dbReference type="GO" id="GO:0005634">
    <property type="term" value="C:nucleus"/>
    <property type="evidence" value="ECO:0007669"/>
    <property type="project" value="UniProtKB-SubCell"/>
</dbReference>
<evidence type="ECO:0000313" key="21">
    <source>
        <dbReference type="Proteomes" id="UP000070412"/>
    </source>
</evidence>
<dbReference type="FunFam" id="3.40.800.20:FF:000002">
    <property type="entry name" value="Histone deacetylase"/>
    <property type="match status" value="1"/>
</dbReference>
<dbReference type="Gene3D" id="6.10.250.1550">
    <property type="match status" value="1"/>
</dbReference>
<dbReference type="PIRSF" id="PIRSF037911">
    <property type="entry name" value="HDAC_II_euk"/>
    <property type="match status" value="1"/>
</dbReference>
<feature type="region of interest" description="Disordered" evidence="16">
    <location>
        <begin position="363"/>
        <end position="442"/>
    </location>
</feature>
<name>A0A834VBM2_SARSC</name>
<feature type="compositionally biased region" description="Polar residues" evidence="16">
    <location>
        <begin position="428"/>
        <end position="442"/>
    </location>
</feature>
<dbReference type="SUPFAM" id="SSF52768">
    <property type="entry name" value="Arginase/deacetylase"/>
    <property type="match status" value="1"/>
</dbReference>
<feature type="binding site" evidence="14">
    <location>
        <position position="1049"/>
    </location>
    <ligand>
        <name>Zn(2+)</name>
        <dbReference type="ChEBI" id="CHEBI:29105"/>
    </ligand>
</feature>
<sequence length="1475" mass="159255">MSSVLTSSTIVTSSTSPTIGLSGSGVIGTASATTVIKNCSKIHNATVLMPTATIDVIGQQSQPPKQKSSSISISQSMTNGSENHQIDSAVNHQNHQRTSMNLVESKTLMATTTVTGGGIVAPMTSPSSRITESLSTITPSSSSALACGTTIASLMNQKPIFGSHIGHHQTTSTSPLALNQFKQQLLELKQQQQLQQQLLLRHFQQQQQQLSEHHEKQVQEHIREYIEKQKLEREKIEQQAAQIAAAQARTEALERERSEKKRLEKDTIKLKKKDGPSAIASMEVKQRLQEFVLAKKQREAAAAAAAAVAAASGNNSAGTPSPPTPSSQSSRIVPWHTTLGKYDSNFPLRKTASEPNLKVRSALKAKVIQRRSSPLLRRKDKPSPFKRRTTTNDVATNGIPENSCSPPSGGILSHQSSFGSGGSGSGSTPIQEEPNQSPFNGLAQNSSACDLALYSSPSLPNISLGKPHHLPPLIANTTSVITCSSEAKSTNTAHLNELQLRALRLGIQPNQLLSNTVHSHSAFFPSLSAIEGEFASPTSPNYLQKQLRLLEEQAARNPSNALNSLSAAALSTNPAALYPFSTPISNSVAISNIPLNTSISTATSNAFTSIYGRLPITGACLNGPTPGTYSITAGGPIRPTATAIHAARLIQRPLGRTQSAPLPLGHPALIPNQCVGSSATTAAQSVKMQPTTSSLVKQHIRNAVLTRASSKNQMVENLEEETEAAVAAEAMMNDGGETMESLSSPPLSAISKQIGMKSKEKHRDEIDDEDDDELSNQVIDLTKKRSVSDISDSGLSENQSTQPTKSSLRLTSTMSASNIQQAIQQQQQLIHQQQQQQKQQNSPLLSSVITSNSSANINPLMSYPFIDPSLAAFFQCTAAATNTAYLTAASTFHNSLQLPTNLSAATQLLMNQYNTHLQSNSSSSNFSFNHTNFFQPNLSNHSHHYHHHLQSNINPGRPLSRTLSSPQVMLSNSNKPNTSTSPASPVGDTSPDLIHYQYQLQQLQNNQTLINNVDNNNNINTNGHSNSGSLRYTTALVYDSFMQKHQCNCNDTFQHPEHGGRLQSIWSRMIETGLAARCERIRSRKATLDEIQTCHSEAYTLLFGSSLHNRHKIDASKLADLPIKSLVMLPCGGIGVDSDTTWNEIHTAGAARMAAGCVIELATKVALKEVKNGFAIVRPPGSHAEYQQPMGYCFFNSIAIAAKILKQKLNLKRILIVDWDVHHGNGFQQAFYDDPEVLYISLHRHDEGNFFPGTGDPTETGIGAGQGFNINIGFNGSLNPAMGDAEYVAAFRTVVMPIARQFNPEIVLVACGFDAAIGHPPPLGGYLVTPACFAYMTQQLMTLAGGKIVLALEGGYELTSICDCAQACVSALLGDAIVEISEEEATRKPSLIAANLLNRIIQIQSQYWTNLKRYAHLVNCDAIEAQCKEIEECETVSALASLTMTHVQSPESNSVASNQTIIDDEPMEEDNLENK</sequence>
<feature type="domain" description="Histone deacetylase glutamine rich N-terminal" evidence="18">
    <location>
        <begin position="179"/>
        <end position="261"/>
    </location>
</feature>
<feature type="region of interest" description="Disordered" evidence="16">
    <location>
        <begin position="753"/>
        <end position="813"/>
    </location>
</feature>
<feature type="region of interest" description="Disordered" evidence="16">
    <location>
        <begin position="943"/>
        <end position="988"/>
    </location>
</feature>
<dbReference type="Gene3D" id="3.40.800.20">
    <property type="entry name" value="Histone deacetylase domain"/>
    <property type="match status" value="1"/>
</dbReference>
<reference evidence="19" key="2">
    <citation type="submission" date="2020-01" db="EMBL/GenBank/DDBJ databases">
        <authorList>
            <person name="Korhonen P.K.K."/>
            <person name="Guangxu M.G."/>
            <person name="Wang T.W."/>
            <person name="Stroehlein A.J.S."/>
            <person name="Young N.D."/>
            <person name="Ang C.-S.A."/>
            <person name="Fernando D.W.F."/>
            <person name="Lu H.L."/>
            <person name="Taylor S.T."/>
            <person name="Ehtesham M.E.M."/>
            <person name="Najaraj S.H.N."/>
            <person name="Harsha G.H.G."/>
            <person name="Madugundu A.M."/>
            <person name="Renuse S.R."/>
            <person name="Holt D.H."/>
            <person name="Pandey A.P."/>
            <person name="Papenfuss A.P."/>
            <person name="Gasser R.B.G."/>
            <person name="Fischer K.F."/>
        </authorList>
    </citation>
    <scope>NUCLEOTIDE SEQUENCE</scope>
    <source>
        <strain evidence="19">SSS_KF_BRIS2020</strain>
    </source>
</reference>
<evidence type="ECO:0000256" key="2">
    <source>
        <dbReference type="ARBA" id="ARBA00007738"/>
    </source>
</evidence>
<keyword evidence="11" id="KW-0539">Nucleus</keyword>
<feature type="compositionally biased region" description="Acidic residues" evidence="16">
    <location>
        <begin position="1462"/>
        <end position="1475"/>
    </location>
</feature>
<organism evidence="19">
    <name type="scientific">Sarcoptes scabiei</name>
    <name type="common">Itch mite</name>
    <name type="synonym">Acarus scabiei</name>
    <dbReference type="NCBI Taxonomy" id="52283"/>
    <lineage>
        <taxon>Eukaryota</taxon>
        <taxon>Metazoa</taxon>
        <taxon>Ecdysozoa</taxon>
        <taxon>Arthropoda</taxon>
        <taxon>Chelicerata</taxon>
        <taxon>Arachnida</taxon>
        <taxon>Acari</taxon>
        <taxon>Acariformes</taxon>
        <taxon>Sarcoptiformes</taxon>
        <taxon>Astigmata</taxon>
        <taxon>Psoroptidia</taxon>
        <taxon>Sarcoptoidea</taxon>
        <taxon>Sarcoptidae</taxon>
        <taxon>Sarcoptinae</taxon>
        <taxon>Sarcoptes</taxon>
    </lineage>
</organism>
<evidence type="ECO:0000256" key="13">
    <source>
        <dbReference type="PIRSR" id="PIRSR037911-1"/>
    </source>
</evidence>
<dbReference type="InterPro" id="IPR023696">
    <property type="entry name" value="Ureohydrolase_dom_sf"/>
</dbReference>
<dbReference type="GO" id="GO:0141221">
    <property type="term" value="F:histone deacetylase activity, hydrolytic mechanism"/>
    <property type="evidence" value="ECO:0007669"/>
    <property type="project" value="UniProtKB-EC"/>
</dbReference>
<feature type="coiled-coil region" evidence="15">
    <location>
        <begin position="226"/>
        <end position="273"/>
    </location>
</feature>
<dbReference type="InterPro" id="IPR024643">
    <property type="entry name" value="Hist_deacetylase_Gln_rich_N"/>
</dbReference>
<keyword evidence="9" id="KW-0805">Transcription regulation</keyword>
<keyword evidence="8" id="KW-0156">Chromatin regulator</keyword>
<evidence type="ECO:0000256" key="8">
    <source>
        <dbReference type="ARBA" id="ARBA00022853"/>
    </source>
</evidence>
<proteinExistence type="inferred from homology"/>
<comment type="similarity">
    <text evidence="2">Belongs to the histone deacetylase family. HD type 2 subfamily.</text>
</comment>
<evidence type="ECO:0000256" key="1">
    <source>
        <dbReference type="ARBA" id="ARBA00004123"/>
    </source>
</evidence>
<keyword evidence="4" id="KW-0678">Repressor</keyword>